<evidence type="ECO:0000259" key="4">
    <source>
        <dbReference type="PROSITE" id="PS01124"/>
    </source>
</evidence>
<accession>A0A9X3UM26</accession>
<dbReference type="PROSITE" id="PS01124">
    <property type="entry name" value="HTH_ARAC_FAMILY_2"/>
    <property type="match status" value="1"/>
</dbReference>
<evidence type="ECO:0000313" key="6">
    <source>
        <dbReference type="Proteomes" id="UP001151234"/>
    </source>
</evidence>
<dbReference type="InterPro" id="IPR018060">
    <property type="entry name" value="HTH_AraC"/>
</dbReference>
<name>A0A9X3UM26_9HYPH</name>
<reference evidence="5" key="1">
    <citation type="submission" date="2022-11" db="EMBL/GenBank/DDBJ databases">
        <title>Draft genome sequence of Hoeflea poritis E7-10 and Hoeflea prorocentri PM5-8, separated from scleractinian coral Porites lutea and marine dinoflagellate.</title>
        <authorList>
            <person name="Zhang G."/>
            <person name="Wei Q."/>
            <person name="Cai L."/>
        </authorList>
    </citation>
    <scope>NUCLEOTIDE SEQUENCE</scope>
    <source>
        <strain evidence="5">PM5-8</strain>
    </source>
</reference>
<dbReference type="SMART" id="SM00342">
    <property type="entry name" value="HTH_ARAC"/>
    <property type="match status" value="1"/>
</dbReference>
<dbReference type="PANTHER" id="PTHR46796">
    <property type="entry name" value="HTH-TYPE TRANSCRIPTIONAL ACTIVATOR RHAS-RELATED"/>
    <property type="match status" value="1"/>
</dbReference>
<dbReference type="SUPFAM" id="SSF46689">
    <property type="entry name" value="Homeodomain-like"/>
    <property type="match status" value="1"/>
</dbReference>
<evidence type="ECO:0000256" key="3">
    <source>
        <dbReference type="ARBA" id="ARBA00023163"/>
    </source>
</evidence>
<comment type="caution">
    <text evidence="5">The sequence shown here is derived from an EMBL/GenBank/DDBJ whole genome shotgun (WGS) entry which is preliminary data.</text>
</comment>
<dbReference type="InterPro" id="IPR020449">
    <property type="entry name" value="Tscrpt_reg_AraC-type_HTH"/>
</dbReference>
<protein>
    <submittedName>
        <fullName evidence="5">AraC family transcriptional regulator</fullName>
    </submittedName>
</protein>
<keyword evidence="1" id="KW-0805">Transcription regulation</keyword>
<dbReference type="InterPro" id="IPR009057">
    <property type="entry name" value="Homeodomain-like_sf"/>
</dbReference>
<evidence type="ECO:0000256" key="2">
    <source>
        <dbReference type="ARBA" id="ARBA00023125"/>
    </source>
</evidence>
<keyword evidence="6" id="KW-1185">Reference proteome</keyword>
<dbReference type="RefSeq" id="WP_267990799.1">
    <property type="nucleotide sequence ID" value="NZ_JAPJZI010000001.1"/>
</dbReference>
<dbReference type="AlphaFoldDB" id="A0A9X3UM26"/>
<dbReference type="Gene3D" id="1.10.10.60">
    <property type="entry name" value="Homeodomain-like"/>
    <property type="match status" value="1"/>
</dbReference>
<proteinExistence type="predicted"/>
<organism evidence="5 6">
    <name type="scientific">Hoeflea prorocentri</name>
    <dbReference type="NCBI Taxonomy" id="1922333"/>
    <lineage>
        <taxon>Bacteria</taxon>
        <taxon>Pseudomonadati</taxon>
        <taxon>Pseudomonadota</taxon>
        <taxon>Alphaproteobacteria</taxon>
        <taxon>Hyphomicrobiales</taxon>
        <taxon>Rhizobiaceae</taxon>
        <taxon>Hoeflea</taxon>
    </lineage>
</organism>
<evidence type="ECO:0000313" key="5">
    <source>
        <dbReference type="EMBL" id="MDA5399361.1"/>
    </source>
</evidence>
<dbReference type="PANTHER" id="PTHR46796:SF6">
    <property type="entry name" value="ARAC SUBFAMILY"/>
    <property type="match status" value="1"/>
</dbReference>
<dbReference type="Proteomes" id="UP001151234">
    <property type="component" value="Unassembled WGS sequence"/>
</dbReference>
<dbReference type="InterPro" id="IPR050204">
    <property type="entry name" value="AraC_XylS_family_regulators"/>
</dbReference>
<dbReference type="GO" id="GO:0043565">
    <property type="term" value="F:sequence-specific DNA binding"/>
    <property type="evidence" value="ECO:0007669"/>
    <property type="project" value="InterPro"/>
</dbReference>
<dbReference type="GO" id="GO:0003700">
    <property type="term" value="F:DNA-binding transcription factor activity"/>
    <property type="evidence" value="ECO:0007669"/>
    <property type="project" value="InterPro"/>
</dbReference>
<keyword evidence="3" id="KW-0804">Transcription</keyword>
<sequence>MENATSLPSLRLDAEMVGARHCYDAWRETVRCVYDVNPLNDGTSTTERLEAWLLDNLIFSETAFSEQTFAHNARHAEDSNYLTLQIYKSGGSKGVFGNRDWQMEPGEVHIYDFSREFHSVAQNSVVAGVTLPHSAIGYDPGKHPAHMSYGANSPIGQLLKNAVFLMQKQAPDVKPDEAPELARVFCGMLSGLILPQTEERDTKATKSRAERHADMRAYLERNLGDPTLGIEHLLRTFAVSRPAIYRDFADVGGVAAYINKRRLDRAFHQLLSASAKATRVKDVANQLGFQDPAYFSRLFRQRFGISPVGALNSRGISTPYASQGDASDNQFAVRDLSNWFNTI</sequence>
<feature type="domain" description="HTH araC/xylS-type" evidence="4">
    <location>
        <begin position="213"/>
        <end position="313"/>
    </location>
</feature>
<dbReference type="Pfam" id="PF12833">
    <property type="entry name" value="HTH_18"/>
    <property type="match status" value="1"/>
</dbReference>
<dbReference type="EMBL" id="JAPJZI010000001">
    <property type="protein sequence ID" value="MDA5399361.1"/>
    <property type="molecule type" value="Genomic_DNA"/>
</dbReference>
<keyword evidence="2" id="KW-0238">DNA-binding</keyword>
<dbReference type="PRINTS" id="PR00032">
    <property type="entry name" value="HTHARAC"/>
</dbReference>
<gene>
    <name evidence="5" type="ORF">OQ273_12325</name>
</gene>
<evidence type="ECO:0000256" key="1">
    <source>
        <dbReference type="ARBA" id="ARBA00023015"/>
    </source>
</evidence>